<dbReference type="InterPro" id="IPR029063">
    <property type="entry name" value="SAM-dependent_MTases_sf"/>
</dbReference>
<reference evidence="2 3" key="1">
    <citation type="submission" date="2017-09" db="EMBL/GenBank/DDBJ databases">
        <authorList>
            <person name="Lee N."/>
            <person name="Cho B.-K."/>
        </authorList>
    </citation>
    <scope>NUCLEOTIDE SEQUENCE [LARGE SCALE GENOMIC DNA]</scope>
    <source>
        <strain evidence="2 3">ATCC 27476</strain>
    </source>
</reference>
<evidence type="ECO:0000313" key="3">
    <source>
        <dbReference type="Proteomes" id="UP000325563"/>
    </source>
</evidence>
<organism evidence="2 3">
    <name type="scientific">Streptomyces vinaceus</name>
    <dbReference type="NCBI Taxonomy" id="1960"/>
    <lineage>
        <taxon>Bacteria</taxon>
        <taxon>Bacillati</taxon>
        <taxon>Actinomycetota</taxon>
        <taxon>Actinomycetes</taxon>
        <taxon>Kitasatosporales</taxon>
        <taxon>Streptomycetaceae</taxon>
        <taxon>Streptomyces</taxon>
    </lineage>
</organism>
<dbReference type="Pfam" id="PF08241">
    <property type="entry name" value="Methyltransf_11"/>
    <property type="match status" value="1"/>
</dbReference>
<dbReference type="RefSeq" id="WP_150529807.1">
    <property type="nucleotide sequence ID" value="NZ_BNBW01000016.1"/>
</dbReference>
<feature type="domain" description="Methyltransferase type 11" evidence="1">
    <location>
        <begin position="50"/>
        <end position="141"/>
    </location>
</feature>
<dbReference type="SUPFAM" id="SSF53335">
    <property type="entry name" value="S-adenosyl-L-methionine-dependent methyltransferases"/>
    <property type="match status" value="1"/>
</dbReference>
<keyword evidence="2" id="KW-0808">Transferase</keyword>
<dbReference type="Gene3D" id="3.40.50.150">
    <property type="entry name" value="Vaccinia Virus protein VP39"/>
    <property type="match status" value="1"/>
</dbReference>
<name>A0A5J6JKU1_STRVI</name>
<evidence type="ECO:0000313" key="2">
    <source>
        <dbReference type="EMBL" id="QEV49194.1"/>
    </source>
</evidence>
<dbReference type="InterPro" id="IPR013216">
    <property type="entry name" value="Methyltransf_11"/>
</dbReference>
<dbReference type="KEGG" id="svn:CP980_32645"/>
<sequence length="276" mass="29715">MALLPDITAFYGDGDEAVRLTSGRTIGTIELVRTQELLRAHLPPAPASVLDVGGGPGVHARRLTDRGYRVLVVDPVEQHVRQARAQGLAAIVGDARNLRHADGSFDAVLMLGPLYHLPDGSGRARAWREARRVVRPGGLVAAAALNRYAKLLDLDSPAALDIAATGLRVRRDGPTTYYHDLAELGAEARQAGLDHLGIHGVHGPAYEALRAEERRTGRRDLGEQVCEAALAAARFADGHPELAVSSLHLLAFARRPRHVAQTSRPIAADRRPRSDT</sequence>
<proteinExistence type="predicted"/>
<dbReference type="CDD" id="cd02440">
    <property type="entry name" value="AdoMet_MTases"/>
    <property type="match status" value="1"/>
</dbReference>
<evidence type="ECO:0000259" key="1">
    <source>
        <dbReference type="Pfam" id="PF08241"/>
    </source>
</evidence>
<gene>
    <name evidence="2" type="ORF">CP980_32645</name>
</gene>
<dbReference type="GeneID" id="95615291"/>
<dbReference type="Proteomes" id="UP000325563">
    <property type="component" value="Chromosome"/>
</dbReference>
<keyword evidence="3" id="KW-1185">Reference proteome</keyword>
<protein>
    <submittedName>
        <fullName evidence="2">Class I SAM-dependent methyltransferase</fullName>
    </submittedName>
</protein>
<dbReference type="EMBL" id="CP023692">
    <property type="protein sequence ID" value="QEV49194.1"/>
    <property type="molecule type" value="Genomic_DNA"/>
</dbReference>
<dbReference type="AlphaFoldDB" id="A0A5J6JKU1"/>
<accession>A0A5J6JKU1</accession>
<dbReference type="PANTHER" id="PTHR43591">
    <property type="entry name" value="METHYLTRANSFERASE"/>
    <property type="match status" value="1"/>
</dbReference>
<keyword evidence="2" id="KW-0489">Methyltransferase</keyword>
<dbReference type="GO" id="GO:0032259">
    <property type="term" value="P:methylation"/>
    <property type="evidence" value="ECO:0007669"/>
    <property type="project" value="UniProtKB-KW"/>
</dbReference>
<dbReference type="GO" id="GO:0008757">
    <property type="term" value="F:S-adenosylmethionine-dependent methyltransferase activity"/>
    <property type="evidence" value="ECO:0007669"/>
    <property type="project" value="InterPro"/>
</dbReference>